<reference evidence="2 3" key="1">
    <citation type="journal article" date="2020" name="Nat. Food">
        <title>A phased Vanilla planifolia genome enables genetic improvement of flavour and production.</title>
        <authorList>
            <person name="Hasing T."/>
            <person name="Tang H."/>
            <person name="Brym M."/>
            <person name="Khazi F."/>
            <person name="Huang T."/>
            <person name="Chambers A.H."/>
        </authorList>
    </citation>
    <scope>NUCLEOTIDE SEQUENCE [LARGE SCALE GENOMIC DNA]</scope>
    <source>
        <tissue evidence="2">Leaf</tissue>
    </source>
</reference>
<sequence length="76" mass="8354">MRGKEEEGEGRMGKEGMEESARQRAMEERKVRRGGEETDEKMRGGGRATDGGETLPREENADEAPPAWGGNTSWAS</sequence>
<evidence type="ECO:0000313" key="3">
    <source>
        <dbReference type="Proteomes" id="UP000639772"/>
    </source>
</evidence>
<comment type="caution">
    <text evidence="2">The sequence shown here is derived from an EMBL/GenBank/DDBJ whole genome shotgun (WGS) entry which is preliminary data.</text>
</comment>
<evidence type="ECO:0000256" key="1">
    <source>
        <dbReference type="SAM" id="MobiDB-lite"/>
    </source>
</evidence>
<feature type="region of interest" description="Disordered" evidence="1">
    <location>
        <begin position="1"/>
        <end position="76"/>
    </location>
</feature>
<dbReference type="Proteomes" id="UP000639772">
    <property type="component" value="Unassembled WGS sequence"/>
</dbReference>
<proteinExistence type="predicted"/>
<evidence type="ECO:0000313" key="2">
    <source>
        <dbReference type="EMBL" id="KAG0487372.1"/>
    </source>
</evidence>
<protein>
    <submittedName>
        <fullName evidence="2">Uncharacterized protein</fullName>
    </submittedName>
</protein>
<gene>
    <name evidence="2" type="ORF">HPP92_009467</name>
</gene>
<dbReference type="EMBL" id="JADCNM010000004">
    <property type="protein sequence ID" value="KAG0487372.1"/>
    <property type="molecule type" value="Genomic_DNA"/>
</dbReference>
<organism evidence="2 3">
    <name type="scientific">Vanilla planifolia</name>
    <name type="common">Vanilla</name>
    <dbReference type="NCBI Taxonomy" id="51239"/>
    <lineage>
        <taxon>Eukaryota</taxon>
        <taxon>Viridiplantae</taxon>
        <taxon>Streptophyta</taxon>
        <taxon>Embryophyta</taxon>
        <taxon>Tracheophyta</taxon>
        <taxon>Spermatophyta</taxon>
        <taxon>Magnoliopsida</taxon>
        <taxon>Liliopsida</taxon>
        <taxon>Asparagales</taxon>
        <taxon>Orchidaceae</taxon>
        <taxon>Vanilloideae</taxon>
        <taxon>Vanilleae</taxon>
        <taxon>Vanilla</taxon>
    </lineage>
</organism>
<accession>A0A835V6N0</accession>
<dbReference type="AlphaFoldDB" id="A0A835V6N0"/>
<name>A0A835V6N0_VANPL</name>
<feature type="compositionally biased region" description="Basic and acidic residues" evidence="1">
    <location>
        <begin position="9"/>
        <end position="43"/>
    </location>
</feature>